<gene>
    <name evidence="1" type="ORF">UFOPK1392_01660</name>
</gene>
<dbReference type="EMBL" id="CAEMXZ010000082">
    <property type="protein sequence ID" value="CAB4323898.1"/>
    <property type="molecule type" value="Genomic_DNA"/>
</dbReference>
<organism evidence="1">
    <name type="scientific">freshwater metagenome</name>
    <dbReference type="NCBI Taxonomy" id="449393"/>
    <lineage>
        <taxon>unclassified sequences</taxon>
        <taxon>metagenomes</taxon>
        <taxon>ecological metagenomes</taxon>
    </lineage>
</organism>
<dbReference type="AlphaFoldDB" id="A0A6J5YJS2"/>
<reference evidence="1" key="1">
    <citation type="submission" date="2020-05" db="EMBL/GenBank/DDBJ databases">
        <authorList>
            <person name="Chiriac C."/>
            <person name="Salcher M."/>
            <person name="Ghai R."/>
            <person name="Kavagutti S V."/>
        </authorList>
    </citation>
    <scope>NUCLEOTIDE SEQUENCE</scope>
</reference>
<protein>
    <submittedName>
        <fullName evidence="1">Unannotated protein</fullName>
    </submittedName>
</protein>
<sequence>MQVFLADATVDGPAVEHPNFHFIPKFIGGYDDDTTISLDAWANASCPGTGDLLLQMDIEGGEYASLLAATPALLRRFRVMAIEFHLLGHLAEDPFFAIAAAVFAKLLAEHDVVHIHPNNFCGMVDVAGVPTPQVMEFTFVRRDLIVSDGWATQFPHPLDIENDPTNDMPLPAAWFRG</sequence>
<proteinExistence type="predicted"/>
<evidence type="ECO:0000313" key="1">
    <source>
        <dbReference type="EMBL" id="CAB4323898.1"/>
    </source>
</evidence>
<accession>A0A6J5YJS2</accession>
<name>A0A6J5YJS2_9ZZZZ</name>